<protein>
    <recommendedName>
        <fullName evidence="3">adenosine deaminase</fullName>
        <ecNumber evidence="3">3.5.4.4</ecNumber>
    </recommendedName>
</protein>
<dbReference type="Proteomes" id="UP001652625">
    <property type="component" value="Chromosome 12"/>
</dbReference>
<evidence type="ECO:0000256" key="6">
    <source>
        <dbReference type="ARBA" id="ARBA00022833"/>
    </source>
</evidence>
<dbReference type="GeneID" id="136087739"/>
<evidence type="ECO:0000256" key="2">
    <source>
        <dbReference type="ARBA" id="ARBA00006676"/>
    </source>
</evidence>
<dbReference type="EC" id="3.5.4.4" evidence="3"/>
<dbReference type="PANTHER" id="PTHR11409:SF43">
    <property type="entry name" value="ADENOSINE DEAMINASE"/>
    <property type="match status" value="1"/>
</dbReference>
<evidence type="ECO:0000259" key="7">
    <source>
        <dbReference type="Pfam" id="PF00962"/>
    </source>
</evidence>
<evidence type="ECO:0000313" key="9">
    <source>
        <dbReference type="RefSeq" id="XP_065667232.1"/>
    </source>
</evidence>
<comment type="similarity">
    <text evidence="2">Belongs to the metallo-dependent hydrolases superfamily. Adenosine and AMP deaminases family.</text>
</comment>
<proteinExistence type="inferred from homology"/>
<evidence type="ECO:0000313" key="10">
    <source>
        <dbReference type="RefSeq" id="XP_065667233.1"/>
    </source>
</evidence>
<accession>A0ABM4CZ57</accession>
<feature type="domain" description="Adenosine deaminase" evidence="7">
    <location>
        <begin position="20"/>
        <end position="331"/>
    </location>
</feature>
<reference evidence="9 10" key="1">
    <citation type="submission" date="2025-05" db="UniProtKB">
        <authorList>
            <consortium name="RefSeq"/>
        </authorList>
    </citation>
    <scope>IDENTIFICATION</scope>
</reference>
<dbReference type="InterPro" id="IPR032466">
    <property type="entry name" value="Metal_Hydrolase"/>
</dbReference>
<keyword evidence="6" id="KW-0862">Zinc</keyword>
<evidence type="ECO:0000256" key="5">
    <source>
        <dbReference type="ARBA" id="ARBA00022801"/>
    </source>
</evidence>
<comment type="cofactor">
    <cofactor evidence="1">
        <name>Zn(2+)</name>
        <dbReference type="ChEBI" id="CHEBI:29105"/>
    </cofactor>
</comment>
<dbReference type="InterPro" id="IPR006330">
    <property type="entry name" value="Ado/ade_deaminase"/>
</dbReference>
<evidence type="ECO:0000256" key="3">
    <source>
        <dbReference type="ARBA" id="ARBA00012784"/>
    </source>
</evidence>
<dbReference type="InterPro" id="IPR001365">
    <property type="entry name" value="A_deaminase_dom"/>
</dbReference>
<keyword evidence="5" id="KW-0378">Hydrolase</keyword>
<keyword evidence="4" id="KW-0479">Metal-binding</keyword>
<evidence type="ECO:0000256" key="1">
    <source>
        <dbReference type="ARBA" id="ARBA00001947"/>
    </source>
</evidence>
<dbReference type="SUPFAM" id="SSF51556">
    <property type="entry name" value="Metallo-dependent hydrolases"/>
    <property type="match status" value="1"/>
</dbReference>
<keyword evidence="8" id="KW-1185">Reference proteome</keyword>
<evidence type="ECO:0000313" key="8">
    <source>
        <dbReference type="Proteomes" id="UP001652625"/>
    </source>
</evidence>
<dbReference type="PANTHER" id="PTHR11409">
    <property type="entry name" value="ADENOSINE DEAMINASE"/>
    <property type="match status" value="1"/>
</dbReference>
<sequence>MATFAEEKELAIRNLLKTAPKPQLHIHLDGSLSFDFIKSSAKRMKIQEPDRFALLFPLNIESLSENEISDYIWSLKEVQHIQGDIVSGNGNWKRFDFCNQFLQTKLDLKEAVYDLVMRQHREYGVNYIEIRFAPKLHNLCGLSDKEIVASTLDGFESAKEDLSKIGVHLNGGLILCALRSHSVEDAENILKLVLETNALGFDIAGDEGSYPLMLFEGVLRKAKNQGCFITVHAGEWGSLDYPTVQDNLRLAVDIGVNRIGHGLDLKNSPENLINDVLLKNIGVEVCLTGNCGNPNRCTGYADHPIKYMLEKKIKVCGLNCDNTLLSGNRIIGRPDPLTECVRALLIVKVSPNALVEIIENAYKSGFQNDALNQGIESGKVWREHYLPKLIEIMNE</sequence>
<dbReference type="Gene3D" id="3.20.20.140">
    <property type="entry name" value="Metal-dependent hydrolases"/>
    <property type="match status" value="1"/>
</dbReference>
<gene>
    <name evidence="9 10" type="primary">LOC136087739</name>
</gene>
<organism evidence="8 9">
    <name type="scientific">Hydra vulgaris</name>
    <name type="common">Hydra</name>
    <name type="synonym">Hydra attenuata</name>
    <dbReference type="NCBI Taxonomy" id="6087"/>
    <lineage>
        <taxon>Eukaryota</taxon>
        <taxon>Metazoa</taxon>
        <taxon>Cnidaria</taxon>
        <taxon>Hydrozoa</taxon>
        <taxon>Hydroidolina</taxon>
        <taxon>Anthoathecata</taxon>
        <taxon>Aplanulata</taxon>
        <taxon>Hydridae</taxon>
        <taxon>Hydra</taxon>
    </lineage>
</organism>
<dbReference type="RefSeq" id="XP_065667232.1">
    <property type="nucleotide sequence ID" value="XM_065811160.1"/>
</dbReference>
<dbReference type="Pfam" id="PF00962">
    <property type="entry name" value="A_deaminase"/>
    <property type="match status" value="1"/>
</dbReference>
<evidence type="ECO:0000256" key="4">
    <source>
        <dbReference type="ARBA" id="ARBA00022723"/>
    </source>
</evidence>
<name>A0ABM4CZ57_HYDVU</name>
<dbReference type="RefSeq" id="XP_065667233.1">
    <property type="nucleotide sequence ID" value="XM_065811161.1"/>
</dbReference>